<organism evidence="1 2">
    <name type="scientific">Apiospora phragmitis</name>
    <dbReference type="NCBI Taxonomy" id="2905665"/>
    <lineage>
        <taxon>Eukaryota</taxon>
        <taxon>Fungi</taxon>
        <taxon>Dikarya</taxon>
        <taxon>Ascomycota</taxon>
        <taxon>Pezizomycotina</taxon>
        <taxon>Sordariomycetes</taxon>
        <taxon>Xylariomycetidae</taxon>
        <taxon>Amphisphaeriales</taxon>
        <taxon>Apiosporaceae</taxon>
        <taxon>Apiospora</taxon>
    </lineage>
</organism>
<comment type="caution">
    <text evidence="1">The sequence shown here is derived from an EMBL/GenBank/DDBJ whole genome shotgun (WGS) entry which is preliminary data.</text>
</comment>
<proteinExistence type="predicted"/>
<name>A0ABR1T4P9_9PEZI</name>
<sequence length="63" mass="6986">MEAAGLMWEPYAALIAAAYIKELLFTILPLRTVIEGLGGIGKTQVAIEAAYRVREAHLDYFVF</sequence>
<dbReference type="Proteomes" id="UP001480595">
    <property type="component" value="Unassembled WGS sequence"/>
</dbReference>
<evidence type="ECO:0000313" key="2">
    <source>
        <dbReference type="Proteomes" id="UP001480595"/>
    </source>
</evidence>
<gene>
    <name evidence="1" type="ORF">PG994_014574</name>
</gene>
<protein>
    <submittedName>
        <fullName evidence="1">Kinesin light chain</fullName>
    </submittedName>
</protein>
<reference evidence="1 2" key="1">
    <citation type="submission" date="2023-01" db="EMBL/GenBank/DDBJ databases">
        <title>Analysis of 21 Apiospora genomes using comparative genomics revels a genus with tremendous synthesis potential of carbohydrate active enzymes and secondary metabolites.</title>
        <authorList>
            <person name="Sorensen T."/>
        </authorList>
    </citation>
    <scope>NUCLEOTIDE SEQUENCE [LARGE SCALE GENOMIC DNA]</scope>
    <source>
        <strain evidence="1 2">CBS 135458</strain>
    </source>
</reference>
<dbReference type="GeneID" id="92099046"/>
<keyword evidence="2" id="KW-1185">Reference proteome</keyword>
<accession>A0ABR1T4P9</accession>
<dbReference type="EMBL" id="JAQQWL010000015">
    <property type="protein sequence ID" value="KAK8041567.1"/>
    <property type="molecule type" value="Genomic_DNA"/>
</dbReference>
<evidence type="ECO:0000313" key="1">
    <source>
        <dbReference type="EMBL" id="KAK8041567.1"/>
    </source>
</evidence>
<dbReference type="RefSeq" id="XP_066709112.1">
    <property type="nucleotide sequence ID" value="XM_066865983.1"/>
</dbReference>